<dbReference type="SUPFAM" id="SSF53448">
    <property type="entry name" value="Nucleotide-diphospho-sugar transferases"/>
    <property type="match status" value="1"/>
</dbReference>
<organism evidence="11 12">
    <name type="scientific">Adhaeribacter soli</name>
    <dbReference type="NCBI Taxonomy" id="2607655"/>
    <lineage>
        <taxon>Bacteria</taxon>
        <taxon>Pseudomonadati</taxon>
        <taxon>Bacteroidota</taxon>
        <taxon>Cytophagia</taxon>
        <taxon>Cytophagales</taxon>
        <taxon>Hymenobacteraceae</taxon>
        <taxon>Adhaeribacter</taxon>
    </lineage>
</organism>
<evidence type="ECO:0000256" key="6">
    <source>
        <dbReference type="ARBA" id="ARBA00022989"/>
    </source>
</evidence>
<dbReference type="InterPro" id="IPR050256">
    <property type="entry name" value="Glycosyltransferase_2"/>
</dbReference>
<reference evidence="11 12" key="1">
    <citation type="submission" date="2019-09" db="EMBL/GenBank/DDBJ databases">
        <title>Genome sequence of Adhaeribacter sp. M2.</title>
        <authorList>
            <person name="Srinivasan S."/>
        </authorList>
    </citation>
    <scope>NUCLEOTIDE SEQUENCE [LARGE SCALE GENOMIC DNA]</scope>
    <source>
        <strain evidence="11 12">M2</strain>
    </source>
</reference>
<evidence type="ECO:0000313" key="12">
    <source>
        <dbReference type="Proteomes" id="UP000326570"/>
    </source>
</evidence>
<sequence>MGLILDPAISVIIPIYNEEKNIFNLYERLTGVMQTLGENYEFVFVNDGSRDNSFALIKTLADRDEKVKFINFSRNFGHQIAVSAGLDHTSGKAVVIIDADLQDPPELIIDLYRKMQEGFEVVYARRRKREGESFLKLLTAKYFYRILAKITSVEIPVDTGDFRIMSDKIVQVLRHMPERNKFLRGQISWAGFRQTYVEYDRAQRVEGETGYTYRKMIRFALDGITSFSDFPLKVATMMGFAVSGVAFMVMLYAMYVHFVTEATVPGWTSLILSILFLGGIQLISIGIIGEYISRISNNVRSRPLYIVNETNLAVQQNSGPQHAQIFSPTV</sequence>
<evidence type="ECO:0000256" key="9">
    <source>
        <dbReference type="SAM" id="Phobius"/>
    </source>
</evidence>
<evidence type="ECO:0000259" key="10">
    <source>
        <dbReference type="Pfam" id="PF00535"/>
    </source>
</evidence>
<name>A0A5N1IPD0_9BACT</name>
<keyword evidence="7 9" id="KW-0472">Membrane</keyword>
<keyword evidence="4 11" id="KW-0808">Transferase</keyword>
<keyword evidence="5 9" id="KW-0812">Transmembrane</keyword>
<dbReference type="GO" id="GO:0016757">
    <property type="term" value="F:glycosyltransferase activity"/>
    <property type="evidence" value="ECO:0007669"/>
    <property type="project" value="UniProtKB-KW"/>
</dbReference>
<protein>
    <submittedName>
        <fullName evidence="11">Glycosyltransferase family 2 protein</fullName>
    </submittedName>
</protein>
<dbReference type="InterPro" id="IPR001173">
    <property type="entry name" value="Glyco_trans_2-like"/>
</dbReference>
<dbReference type="Proteomes" id="UP000326570">
    <property type="component" value="Unassembled WGS sequence"/>
</dbReference>
<feature type="domain" description="Glycosyltransferase 2-like" evidence="10">
    <location>
        <begin position="10"/>
        <end position="171"/>
    </location>
</feature>
<keyword evidence="12" id="KW-1185">Reference proteome</keyword>
<dbReference type="GO" id="GO:0005886">
    <property type="term" value="C:plasma membrane"/>
    <property type="evidence" value="ECO:0007669"/>
    <property type="project" value="UniProtKB-SubCell"/>
</dbReference>
<evidence type="ECO:0000313" key="11">
    <source>
        <dbReference type="EMBL" id="KAA9331864.1"/>
    </source>
</evidence>
<keyword evidence="2" id="KW-1003">Cell membrane</keyword>
<keyword evidence="6 9" id="KW-1133">Transmembrane helix</keyword>
<dbReference type="Pfam" id="PF00535">
    <property type="entry name" value="Glycos_transf_2"/>
    <property type="match status" value="1"/>
</dbReference>
<comment type="subcellular location">
    <subcellularLocation>
        <location evidence="1">Cell membrane</location>
        <topology evidence="1">Multi-pass membrane protein</topology>
    </subcellularLocation>
</comment>
<keyword evidence="3" id="KW-0328">Glycosyltransferase</keyword>
<accession>A0A5N1IPD0</accession>
<dbReference type="CDD" id="cd04187">
    <property type="entry name" value="DPM1_like_bac"/>
    <property type="match status" value="1"/>
</dbReference>
<proteinExistence type="inferred from homology"/>
<evidence type="ECO:0000256" key="3">
    <source>
        <dbReference type="ARBA" id="ARBA00022676"/>
    </source>
</evidence>
<dbReference type="PANTHER" id="PTHR48090:SF1">
    <property type="entry name" value="PROPHAGE BACTOPRENOL GLUCOSYL TRANSFERASE HOMOLOG"/>
    <property type="match status" value="1"/>
</dbReference>
<dbReference type="RefSeq" id="WP_150904473.1">
    <property type="nucleotide sequence ID" value="NZ_VTWT01000007.1"/>
</dbReference>
<dbReference type="Gene3D" id="3.90.550.10">
    <property type="entry name" value="Spore Coat Polysaccharide Biosynthesis Protein SpsA, Chain A"/>
    <property type="match status" value="1"/>
</dbReference>
<feature type="transmembrane region" description="Helical" evidence="9">
    <location>
        <begin position="267"/>
        <end position="292"/>
    </location>
</feature>
<comment type="similarity">
    <text evidence="8">Belongs to the glycosyltransferase 2 family. GtrB subfamily.</text>
</comment>
<dbReference type="EMBL" id="VTWT01000007">
    <property type="protein sequence ID" value="KAA9331864.1"/>
    <property type="molecule type" value="Genomic_DNA"/>
</dbReference>
<evidence type="ECO:0000256" key="1">
    <source>
        <dbReference type="ARBA" id="ARBA00004651"/>
    </source>
</evidence>
<dbReference type="FunFam" id="3.90.550.10:FF:000079">
    <property type="entry name" value="Probable glycosyl transferase"/>
    <property type="match status" value="1"/>
</dbReference>
<evidence type="ECO:0000256" key="8">
    <source>
        <dbReference type="ARBA" id="ARBA00038152"/>
    </source>
</evidence>
<dbReference type="InterPro" id="IPR029044">
    <property type="entry name" value="Nucleotide-diphossugar_trans"/>
</dbReference>
<evidence type="ECO:0000256" key="7">
    <source>
        <dbReference type="ARBA" id="ARBA00023136"/>
    </source>
</evidence>
<feature type="transmembrane region" description="Helical" evidence="9">
    <location>
        <begin position="234"/>
        <end position="255"/>
    </location>
</feature>
<evidence type="ECO:0000256" key="5">
    <source>
        <dbReference type="ARBA" id="ARBA00022692"/>
    </source>
</evidence>
<comment type="caution">
    <text evidence="11">The sequence shown here is derived from an EMBL/GenBank/DDBJ whole genome shotgun (WGS) entry which is preliminary data.</text>
</comment>
<gene>
    <name evidence="11" type="ORF">F0P94_13785</name>
</gene>
<dbReference type="PANTHER" id="PTHR48090">
    <property type="entry name" value="UNDECAPRENYL-PHOSPHATE 4-DEOXY-4-FORMAMIDO-L-ARABINOSE TRANSFERASE-RELATED"/>
    <property type="match status" value="1"/>
</dbReference>
<evidence type="ECO:0000256" key="2">
    <source>
        <dbReference type="ARBA" id="ARBA00022475"/>
    </source>
</evidence>
<dbReference type="AlphaFoldDB" id="A0A5N1IPD0"/>
<evidence type="ECO:0000256" key="4">
    <source>
        <dbReference type="ARBA" id="ARBA00022679"/>
    </source>
</evidence>